<evidence type="ECO:0000256" key="3">
    <source>
        <dbReference type="SAM" id="MobiDB-lite"/>
    </source>
</evidence>
<evidence type="ECO:0008006" key="8">
    <source>
        <dbReference type="Google" id="ProtNLM"/>
    </source>
</evidence>
<feature type="compositionally biased region" description="Polar residues" evidence="3">
    <location>
        <begin position="231"/>
        <end position="252"/>
    </location>
</feature>
<feature type="compositionally biased region" description="Polar residues" evidence="3">
    <location>
        <begin position="634"/>
        <end position="661"/>
    </location>
</feature>
<dbReference type="Proteomes" id="UP000428333">
    <property type="component" value="Linkage Group LG07"/>
</dbReference>
<feature type="compositionally biased region" description="Basic and acidic residues" evidence="3">
    <location>
        <begin position="1"/>
        <end position="25"/>
    </location>
</feature>
<dbReference type="FunFam" id="1.25.40.90:FF:000023">
    <property type="entry name" value="polyadenylation and cleavage factor homolog 4"/>
    <property type="match status" value="1"/>
</dbReference>
<dbReference type="GO" id="GO:0008270">
    <property type="term" value="F:zinc ion binding"/>
    <property type="evidence" value="ECO:0007669"/>
    <property type="project" value="UniProtKB-KW"/>
</dbReference>
<dbReference type="InterPro" id="IPR047415">
    <property type="entry name" value="Pcf11_CID"/>
</dbReference>
<name>A0A6A4L5S4_9ERIC</name>
<feature type="compositionally biased region" description="Basic and acidic residues" evidence="3">
    <location>
        <begin position="283"/>
        <end position="298"/>
    </location>
</feature>
<dbReference type="PANTHER" id="PTHR15921">
    <property type="entry name" value="PRE-MRNA CLEAVAGE COMPLEX II"/>
    <property type="match status" value="1"/>
</dbReference>
<feature type="compositionally biased region" description="Basic and acidic residues" evidence="3">
    <location>
        <begin position="310"/>
        <end position="320"/>
    </location>
</feature>
<dbReference type="GO" id="GO:0006369">
    <property type="term" value="P:termination of RNA polymerase II transcription"/>
    <property type="evidence" value="ECO:0007669"/>
    <property type="project" value="InterPro"/>
</dbReference>
<keyword evidence="2" id="KW-0862">Zinc</keyword>
<dbReference type="EMBL" id="QEFC01001811">
    <property type="protein sequence ID" value="KAE9455746.1"/>
    <property type="molecule type" value="Genomic_DNA"/>
</dbReference>
<feature type="compositionally biased region" description="Polar residues" evidence="3">
    <location>
        <begin position="719"/>
        <end position="752"/>
    </location>
</feature>
<feature type="compositionally biased region" description="Basic and acidic residues" evidence="3">
    <location>
        <begin position="412"/>
        <end position="421"/>
    </location>
</feature>
<feature type="compositionally biased region" description="Polar residues" evidence="3">
    <location>
        <begin position="432"/>
        <end position="454"/>
    </location>
</feature>
<organism evidence="6 7">
    <name type="scientific">Rhododendron williamsianum</name>
    <dbReference type="NCBI Taxonomy" id="262921"/>
    <lineage>
        <taxon>Eukaryota</taxon>
        <taxon>Viridiplantae</taxon>
        <taxon>Streptophyta</taxon>
        <taxon>Embryophyta</taxon>
        <taxon>Tracheophyta</taxon>
        <taxon>Spermatophyta</taxon>
        <taxon>Magnoliopsida</taxon>
        <taxon>eudicotyledons</taxon>
        <taxon>Gunneridae</taxon>
        <taxon>Pentapetalae</taxon>
        <taxon>asterids</taxon>
        <taxon>Ericales</taxon>
        <taxon>Ericaceae</taxon>
        <taxon>Ericoideae</taxon>
        <taxon>Rhodoreae</taxon>
        <taxon>Rhododendron</taxon>
    </lineage>
</organism>
<dbReference type="PANTHER" id="PTHR15921:SF3">
    <property type="entry name" value="PRE-MRNA CLEAVAGE COMPLEX 2 PROTEIN PCF11"/>
    <property type="match status" value="1"/>
</dbReference>
<feature type="compositionally biased region" description="Polar residues" evidence="3">
    <location>
        <begin position="198"/>
        <end position="210"/>
    </location>
</feature>
<dbReference type="CDD" id="cd16982">
    <property type="entry name" value="CID_Pcf11"/>
    <property type="match status" value="1"/>
</dbReference>
<protein>
    <recommendedName>
        <fullName evidence="8">CID domain-containing protein</fullName>
    </recommendedName>
</protein>
<dbReference type="GO" id="GO:0005737">
    <property type="term" value="C:cytoplasm"/>
    <property type="evidence" value="ECO:0007669"/>
    <property type="project" value="TreeGrafter"/>
</dbReference>
<gene>
    <name evidence="6" type="ORF">C3L33_12352</name>
</gene>
<feature type="compositionally biased region" description="Polar residues" evidence="3">
    <location>
        <begin position="462"/>
        <end position="494"/>
    </location>
</feature>
<evidence type="ECO:0000313" key="7">
    <source>
        <dbReference type="Proteomes" id="UP000428333"/>
    </source>
</evidence>
<dbReference type="SUPFAM" id="SSF48464">
    <property type="entry name" value="ENTH/VHS domain"/>
    <property type="match status" value="1"/>
</dbReference>
<evidence type="ECO:0000259" key="4">
    <source>
        <dbReference type="PROSITE" id="PS50157"/>
    </source>
</evidence>
<dbReference type="GO" id="GO:0005849">
    <property type="term" value="C:mRNA cleavage factor complex"/>
    <property type="evidence" value="ECO:0007669"/>
    <property type="project" value="TreeGrafter"/>
</dbReference>
<accession>A0A6A4L5S4</accession>
<dbReference type="Pfam" id="PF04818">
    <property type="entry name" value="CID"/>
    <property type="match status" value="1"/>
</dbReference>
<dbReference type="Gene3D" id="1.25.40.90">
    <property type="match status" value="1"/>
</dbReference>
<keyword evidence="2" id="KW-0863">Zinc-finger</keyword>
<comment type="caution">
    <text evidence="6">The sequence shown here is derived from an EMBL/GenBank/DDBJ whole genome shotgun (WGS) entry which is preliminary data.</text>
</comment>
<feature type="region of interest" description="Disordered" evidence="3">
    <location>
        <begin position="192"/>
        <end position="219"/>
    </location>
</feature>
<dbReference type="InterPro" id="IPR006569">
    <property type="entry name" value="CID_dom"/>
</dbReference>
<dbReference type="Pfam" id="PF23228">
    <property type="entry name" value="zf_PCFS4"/>
    <property type="match status" value="1"/>
</dbReference>
<dbReference type="GO" id="GO:0003729">
    <property type="term" value="F:mRNA binding"/>
    <property type="evidence" value="ECO:0007669"/>
    <property type="project" value="InterPro"/>
</dbReference>
<evidence type="ECO:0000256" key="2">
    <source>
        <dbReference type="PROSITE-ProRule" id="PRU00042"/>
    </source>
</evidence>
<evidence type="ECO:0000256" key="1">
    <source>
        <dbReference type="ARBA" id="ARBA00022664"/>
    </source>
</evidence>
<sequence length="1049" mass="113828">MEMESSRRPLDRSREPGLKKPRLAEDSVTLARYRERDAESSDSVRGGPPYQQQQELVSQYKAALSELTFNSKPIITNLTIIAGENLHAAKAIAAAVCANIIETKKAFDQCLVRRVPSEQKLPSLYLLDSIVKNIGRDYIKYFAARLPEVFCKAYRQVDSSIHPGMRHLFGTWKGVFPPQSLQLIEKELSFPPAVNGLPSGSTTSRPDSQSPRPPNSIHVNPKYLEARQQRLQQSNKVKGAANDSTGTMVSLQEDTERVDRATGIVSGRARADPPLKMQNVQRPQRDSVSFRDYEHGSDISRQTGLGIGRASERDADRGFDKPWNGGGSGMAETMATQKNGFDIKQGFPSYLNPRSTNTDVRLLPAQSISGKSSSSGVNRSWKNSDEEEFMWDGMNSRSGDHAAISSSRKDYWIPDDSERLGNENSLHKLRNTTDFGSRTDTEASTDSPSANQKHQAALGHRMSSSWTQEPHSTDRISNSGSFQPQVGSSNIGSSSFRFLKNPVSGSTGSGQPYSVGAESPGQSPMYQYPLSPSLPHRSHQVLHNLADQDQLPAQLLPRPDLIKSQLSGPLNMGPHNQFSKEPFLAHPQKVPMGKPQILQPHNLQTSSPIVPAIQPRQHTPFSQLLSPDPILSEPSGQSHKLQSPRTVISGNPSTSGNSSLDNANFPAAESTCNLLASIVKSGILTTNSVSDSLPKLGFQDSGAVSSHPFVKPPLPSNPPSTQFTFSGPTVASGSLLTLPSHDNTSTSMTSSQRKLKQPPLPSGPPPSSVMGNSALAQASTENDVSNPVSSLINSLVAKGLISSSKMKPSSSVSEQMPTQLHDHSASIVSTSSVPVTSTITVSSKMEELSKLAATSSVALSQSAPVDIKPLIGFEFKPDVIRQSHQSVITELVDDLPHRCSTCGIGLKHQERLQRHLEWHDLKKPDVNCSNKASRRGWYANSVDWVTGKVGLASGLQPTSVLELPGEGVEMNEEMVVADETQCVCVLCGELFEDYYNHETDEWMFKGAVYMTIPMGEVGSSREIATQGPIVHANCISESSAQDLGLSSRA</sequence>
<feature type="compositionally biased region" description="Polar residues" evidence="3">
    <location>
        <begin position="769"/>
        <end position="786"/>
    </location>
</feature>
<dbReference type="GO" id="GO:0000993">
    <property type="term" value="F:RNA polymerase II complex binding"/>
    <property type="evidence" value="ECO:0007669"/>
    <property type="project" value="InterPro"/>
</dbReference>
<dbReference type="OrthoDB" id="2129491at2759"/>
<dbReference type="InterPro" id="IPR008942">
    <property type="entry name" value="ENTH_VHS"/>
</dbReference>
<proteinExistence type="predicted"/>
<dbReference type="InterPro" id="IPR045154">
    <property type="entry name" value="PCF11-like"/>
</dbReference>
<feature type="non-terminal residue" evidence="6">
    <location>
        <position position="1"/>
    </location>
</feature>
<feature type="region of interest" description="Disordered" evidence="3">
    <location>
        <begin position="702"/>
        <end position="786"/>
    </location>
</feature>
<feature type="compositionally biased region" description="Polar residues" evidence="3">
    <location>
        <begin position="503"/>
        <end position="512"/>
    </location>
</feature>
<evidence type="ECO:0000313" key="6">
    <source>
        <dbReference type="EMBL" id="KAE9455746.1"/>
    </source>
</evidence>
<dbReference type="GO" id="GO:0031124">
    <property type="term" value="P:mRNA 3'-end processing"/>
    <property type="evidence" value="ECO:0007669"/>
    <property type="project" value="InterPro"/>
</dbReference>
<reference evidence="6 7" key="1">
    <citation type="journal article" date="2019" name="Genome Biol. Evol.">
        <title>The Rhododendron genome and chromosomal organization provide insight into shared whole-genome duplications across the heath family (Ericaceae).</title>
        <authorList>
            <person name="Soza V.L."/>
            <person name="Lindsley D."/>
            <person name="Waalkes A."/>
            <person name="Ramage E."/>
            <person name="Patwardhan R.P."/>
            <person name="Burton J.N."/>
            <person name="Adey A."/>
            <person name="Kumar A."/>
            <person name="Qiu R."/>
            <person name="Shendure J."/>
            <person name="Hall B."/>
        </authorList>
    </citation>
    <scope>NUCLEOTIDE SEQUENCE [LARGE SCALE GENOMIC DNA]</scope>
    <source>
        <strain evidence="6">RSF 1966-606</strain>
    </source>
</reference>
<feature type="domain" description="CID" evidence="5">
    <location>
        <begin position="52"/>
        <end position="192"/>
    </location>
</feature>
<keyword evidence="2" id="KW-0479">Metal-binding</keyword>
<dbReference type="InterPro" id="IPR013087">
    <property type="entry name" value="Znf_C2H2_type"/>
</dbReference>
<dbReference type="InterPro" id="IPR057242">
    <property type="entry name" value="PCFS4-like"/>
</dbReference>
<keyword evidence="7" id="KW-1185">Reference proteome</keyword>
<feature type="compositionally biased region" description="Pro residues" evidence="3">
    <location>
        <begin position="758"/>
        <end position="767"/>
    </location>
</feature>
<evidence type="ECO:0000259" key="5">
    <source>
        <dbReference type="PROSITE" id="PS51391"/>
    </source>
</evidence>
<dbReference type="PROSITE" id="PS50157">
    <property type="entry name" value="ZINC_FINGER_C2H2_2"/>
    <property type="match status" value="1"/>
</dbReference>
<feature type="domain" description="C2H2-type" evidence="4">
    <location>
        <begin position="897"/>
        <end position="924"/>
    </location>
</feature>
<dbReference type="SMART" id="SM00582">
    <property type="entry name" value="RPR"/>
    <property type="match status" value="1"/>
</dbReference>
<feature type="region of interest" description="Disordered" evidence="3">
    <location>
        <begin position="619"/>
        <end position="661"/>
    </location>
</feature>
<dbReference type="AlphaFoldDB" id="A0A6A4L5S4"/>
<dbReference type="PROSITE" id="PS51391">
    <property type="entry name" value="CID"/>
    <property type="match status" value="1"/>
</dbReference>
<feature type="region of interest" description="Disordered" evidence="3">
    <location>
        <begin position="502"/>
        <end position="521"/>
    </location>
</feature>
<keyword evidence="1" id="KW-0507">mRNA processing</keyword>
<dbReference type="PROSITE" id="PS00028">
    <property type="entry name" value="ZINC_FINGER_C2H2_1"/>
    <property type="match status" value="1"/>
</dbReference>
<feature type="region of interest" description="Disordered" evidence="3">
    <location>
        <begin position="1"/>
        <end position="51"/>
    </location>
</feature>
<feature type="region of interest" description="Disordered" evidence="3">
    <location>
        <begin position="412"/>
        <end position="494"/>
    </location>
</feature>
<feature type="region of interest" description="Disordered" evidence="3">
    <location>
        <begin position="231"/>
        <end position="333"/>
    </location>
</feature>